<dbReference type="InterPro" id="IPR027417">
    <property type="entry name" value="P-loop_NTPase"/>
</dbReference>
<dbReference type="CDD" id="cd02042">
    <property type="entry name" value="ParAB_family"/>
    <property type="match status" value="1"/>
</dbReference>
<dbReference type="SUPFAM" id="SSF52540">
    <property type="entry name" value="P-loop containing nucleoside triphosphate hydrolases"/>
    <property type="match status" value="1"/>
</dbReference>
<proteinExistence type="predicted"/>
<keyword evidence="2" id="KW-0614">Plasmid</keyword>
<sequence length="276" mass="30594">MTSRHKERLCVSFSLLSWTIYKLLSCACVSLSGGQGKTTVAFFLSLLLASQGKRVLAIDCDPQANLTFYLNHEVAANQPSLLEVLTGAITTEDGIYPTQHSNLFLIPADRSLFKVSDYLINSGTGAFILKLRLRNVQSLFDYVIIDVQPSRSQICLTAVGASDKVLIPVEATTKGVNSLIDTLDFLQDQTSIMAFTGQVLGLIPFRDRWVGNTQTIEGKENIAAMKEFAGDLPVLPSIRESEQFKRAIRRGKLLSELGHPDLQYPFEQIIKMLNHE</sequence>
<dbReference type="EMBL" id="AP018220">
    <property type="protein sequence ID" value="BAY73520.1"/>
    <property type="molecule type" value="Genomic_DNA"/>
</dbReference>
<gene>
    <name evidence="2" type="ORF">NIES23_63720</name>
</gene>
<feature type="domain" description="AAA" evidence="1">
    <location>
        <begin position="31"/>
        <end position="190"/>
    </location>
</feature>
<evidence type="ECO:0000313" key="3">
    <source>
        <dbReference type="Proteomes" id="UP000217507"/>
    </source>
</evidence>
<organism evidence="2 3">
    <name type="scientific">Trichormus variabilis NIES-23</name>
    <dbReference type="NCBI Taxonomy" id="1973479"/>
    <lineage>
        <taxon>Bacteria</taxon>
        <taxon>Bacillati</taxon>
        <taxon>Cyanobacteriota</taxon>
        <taxon>Cyanophyceae</taxon>
        <taxon>Nostocales</taxon>
        <taxon>Nostocaceae</taxon>
        <taxon>Trichormus</taxon>
    </lineage>
</organism>
<protein>
    <recommendedName>
        <fullName evidence="1">AAA domain-containing protein</fullName>
    </recommendedName>
</protein>
<dbReference type="InterPro" id="IPR050678">
    <property type="entry name" value="DNA_Partitioning_ATPase"/>
</dbReference>
<dbReference type="Pfam" id="PF13614">
    <property type="entry name" value="AAA_31"/>
    <property type="match status" value="1"/>
</dbReference>
<geneLocation type="plasmid" evidence="2">
    <name>plasmid4</name>
</geneLocation>
<dbReference type="InterPro" id="IPR025669">
    <property type="entry name" value="AAA_dom"/>
</dbReference>
<dbReference type="AlphaFoldDB" id="A0A1Z4KWW3"/>
<accession>A0A1Z4KWW3</accession>
<dbReference type="Gene3D" id="3.40.50.300">
    <property type="entry name" value="P-loop containing nucleotide triphosphate hydrolases"/>
    <property type="match status" value="1"/>
</dbReference>
<dbReference type="Proteomes" id="UP000217507">
    <property type="component" value="Plasmid Plasmid4 dna"/>
</dbReference>
<reference evidence="2 3" key="1">
    <citation type="submission" date="2017-06" db="EMBL/GenBank/DDBJ databases">
        <title>Genome sequencing of cyanobaciteial culture collection at National Institute for Environmental Studies (NIES).</title>
        <authorList>
            <person name="Hirose Y."/>
            <person name="Shimura Y."/>
            <person name="Fujisawa T."/>
            <person name="Nakamura Y."/>
            <person name="Kawachi M."/>
        </authorList>
    </citation>
    <scope>NUCLEOTIDE SEQUENCE [LARGE SCALE GENOMIC DNA]</scope>
    <source>
        <strain evidence="2 3">NIES-23</strain>
        <plasmid evidence="3">Plasmid Plasmid4 dna</plasmid>
    </source>
</reference>
<evidence type="ECO:0000313" key="2">
    <source>
        <dbReference type="EMBL" id="BAY73520.1"/>
    </source>
</evidence>
<dbReference type="PANTHER" id="PTHR13696">
    <property type="entry name" value="P-LOOP CONTAINING NUCLEOSIDE TRIPHOSPHATE HYDROLASE"/>
    <property type="match status" value="1"/>
</dbReference>
<evidence type="ECO:0000259" key="1">
    <source>
        <dbReference type="Pfam" id="PF13614"/>
    </source>
</evidence>
<dbReference type="PANTHER" id="PTHR13696:SF52">
    <property type="entry name" value="PARA FAMILY PROTEIN CT_582"/>
    <property type="match status" value="1"/>
</dbReference>
<name>A0A1Z4KWW3_ANAVA</name>